<evidence type="ECO:0000313" key="10">
    <source>
        <dbReference type="EMBL" id="GIJ26458.1"/>
    </source>
</evidence>
<gene>
    <name evidence="10" type="ORF">Vqi01_16200</name>
</gene>
<feature type="domain" description="Cytidylate kinase" evidence="9">
    <location>
        <begin position="24"/>
        <end position="59"/>
    </location>
</feature>
<evidence type="ECO:0000256" key="7">
    <source>
        <dbReference type="ARBA" id="ARBA00048478"/>
    </source>
</evidence>
<keyword evidence="11" id="KW-1185">Reference proteome</keyword>
<dbReference type="EC" id="2.7.4.25" evidence="1"/>
<protein>
    <recommendedName>
        <fullName evidence="1">(d)CMP kinase</fullName>
        <ecNumber evidence="1">2.7.4.25</ecNumber>
    </recommendedName>
</protein>
<dbReference type="RefSeq" id="WP_204033988.1">
    <property type="nucleotide sequence ID" value="NZ_BOPC01000022.1"/>
</dbReference>
<comment type="catalytic activity">
    <reaction evidence="7">
        <text>CMP + ATP = CDP + ADP</text>
        <dbReference type="Rhea" id="RHEA:11600"/>
        <dbReference type="ChEBI" id="CHEBI:30616"/>
        <dbReference type="ChEBI" id="CHEBI:58069"/>
        <dbReference type="ChEBI" id="CHEBI:60377"/>
        <dbReference type="ChEBI" id="CHEBI:456216"/>
        <dbReference type="EC" id="2.7.4.25"/>
    </reaction>
</comment>
<evidence type="ECO:0000256" key="5">
    <source>
        <dbReference type="ARBA" id="ARBA00022840"/>
    </source>
</evidence>
<evidence type="ECO:0000256" key="1">
    <source>
        <dbReference type="ARBA" id="ARBA00012906"/>
    </source>
</evidence>
<keyword evidence="4" id="KW-0418">Kinase</keyword>
<evidence type="ECO:0000256" key="4">
    <source>
        <dbReference type="ARBA" id="ARBA00022777"/>
    </source>
</evidence>
<dbReference type="EMBL" id="BOPC01000022">
    <property type="protein sequence ID" value="GIJ26458.1"/>
    <property type="molecule type" value="Genomic_DNA"/>
</dbReference>
<dbReference type="Gene3D" id="3.40.50.300">
    <property type="entry name" value="P-loop containing nucleotide triphosphate hydrolases"/>
    <property type="match status" value="1"/>
</dbReference>
<dbReference type="SUPFAM" id="SSF52540">
    <property type="entry name" value="P-loop containing nucleoside triphosphate hydrolases"/>
    <property type="match status" value="1"/>
</dbReference>
<dbReference type="Pfam" id="PF02224">
    <property type="entry name" value="Cytidylate_kin"/>
    <property type="match status" value="1"/>
</dbReference>
<evidence type="ECO:0000256" key="2">
    <source>
        <dbReference type="ARBA" id="ARBA00022679"/>
    </source>
</evidence>
<evidence type="ECO:0000259" key="9">
    <source>
        <dbReference type="Pfam" id="PF02224"/>
    </source>
</evidence>
<evidence type="ECO:0000313" key="11">
    <source>
        <dbReference type="Proteomes" id="UP000653076"/>
    </source>
</evidence>
<feature type="region of interest" description="Disordered" evidence="8">
    <location>
        <begin position="120"/>
        <end position="165"/>
    </location>
</feature>
<comment type="catalytic activity">
    <reaction evidence="6">
        <text>dCMP + ATP = dCDP + ADP</text>
        <dbReference type="Rhea" id="RHEA:25094"/>
        <dbReference type="ChEBI" id="CHEBI:30616"/>
        <dbReference type="ChEBI" id="CHEBI:57566"/>
        <dbReference type="ChEBI" id="CHEBI:58593"/>
        <dbReference type="ChEBI" id="CHEBI:456216"/>
        <dbReference type="EC" id="2.7.4.25"/>
    </reaction>
</comment>
<organism evidence="10 11">
    <name type="scientific">Micromonospora qiuiae</name>
    <dbReference type="NCBI Taxonomy" id="502268"/>
    <lineage>
        <taxon>Bacteria</taxon>
        <taxon>Bacillati</taxon>
        <taxon>Actinomycetota</taxon>
        <taxon>Actinomycetes</taxon>
        <taxon>Micromonosporales</taxon>
        <taxon>Micromonosporaceae</taxon>
        <taxon>Micromonospora</taxon>
    </lineage>
</organism>
<dbReference type="InterPro" id="IPR027417">
    <property type="entry name" value="P-loop_NTPase"/>
</dbReference>
<sequence>MSPEQSADLVVGLVTDARPRPFVIAVDGPSAAGTSTLAEVLATRLDASVVHVDDFYRDMPHEQRWALSPEEGLQQYFDWQRLRHEALELLKLGQPARYRPYSWLPAGGLVPAIDQCRQGRRGPVTAARPEVAHRPPEASSPHERHATEAYRGVSARRAACKRRSR</sequence>
<evidence type="ECO:0000256" key="3">
    <source>
        <dbReference type="ARBA" id="ARBA00022741"/>
    </source>
</evidence>
<evidence type="ECO:0000256" key="6">
    <source>
        <dbReference type="ARBA" id="ARBA00047615"/>
    </source>
</evidence>
<dbReference type="InterPro" id="IPR011994">
    <property type="entry name" value="Cytidylate_kinase_dom"/>
</dbReference>
<proteinExistence type="predicted"/>
<keyword evidence="2" id="KW-0808">Transferase</keyword>
<name>A0ABQ4J8F9_9ACTN</name>
<keyword evidence="5" id="KW-0067">ATP-binding</keyword>
<comment type="caution">
    <text evidence="10">The sequence shown here is derived from an EMBL/GenBank/DDBJ whole genome shotgun (WGS) entry which is preliminary data.</text>
</comment>
<dbReference type="Proteomes" id="UP000653076">
    <property type="component" value="Unassembled WGS sequence"/>
</dbReference>
<reference evidence="10 11" key="1">
    <citation type="submission" date="2021-01" db="EMBL/GenBank/DDBJ databases">
        <title>Whole genome shotgun sequence of Verrucosispora qiuiae NBRC 106684.</title>
        <authorList>
            <person name="Komaki H."/>
            <person name="Tamura T."/>
        </authorList>
    </citation>
    <scope>NUCLEOTIDE SEQUENCE [LARGE SCALE GENOMIC DNA]</scope>
    <source>
        <strain evidence="10 11">NBRC 106684</strain>
    </source>
</reference>
<keyword evidence="3" id="KW-0547">Nucleotide-binding</keyword>
<evidence type="ECO:0000256" key="8">
    <source>
        <dbReference type="SAM" id="MobiDB-lite"/>
    </source>
</evidence>
<accession>A0ABQ4J8F9</accession>
<feature type="compositionally biased region" description="Basic and acidic residues" evidence="8">
    <location>
        <begin position="130"/>
        <end position="148"/>
    </location>
</feature>